<dbReference type="Proteomes" id="UP000007882">
    <property type="component" value="Chromosome"/>
</dbReference>
<dbReference type="SUPFAM" id="SSF53335">
    <property type="entry name" value="S-adenosyl-L-methionine-dependent methyltransferases"/>
    <property type="match status" value="1"/>
</dbReference>
<dbReference type="EMBL" id="AP012319">
    <property type="protein sequence ID" value="BAL87066.1"/>
    <property type="molecule type" value="Genomic_DNA"/>
</dbReference>
<dbReference type="PANTHER" id="PTHR43861:SF1">
    <property type="entry name" value="TRANS-ACONITATE 2-METHYLTRANSFERASE"/>
    <property type="match status" value="1"/>
</dbReference>
<dbReference type="Pfam" id="PF13649">
    <property type="entry name" value="Methyltransf_25"/>
    <property type="match status" value="1"/>
</dbReference>
<dbReference type="HOGENOM" id="CLU_090249_0_0_11"/>
<reference evidence="4 5" key="1">
    <citation type="submission" date="2012-02" db="EMBL/GenBank/DDBJ databases">
        <title>Complete genome sequence of Actinoplanes missouriensis 431 (= NBRC 102363).</title>
        <authorList>
            <person name="Ohnishi Y."/>
            <person name="Ishikawa J."/>
            <person name="Sekine M."/>
            <person name="Hosoyama A."/>
            <person name="Harada T."/>
            <person name="Narita H."/>
            <person name="Hata T."/>
            <person name="Konno Y."/>
            <person name="Tutikane K."/>
            <person name="Fujita N."/>
            <person name="Horinouchi S."/>
            <person name="Hayakawa M."/>
        </authorList>
    </citation>
    <scope>NUCLEOTIDE SEQUENCE [LARGE SCALE GENOMIC DNA]</scope>
    <source>
        <strain evidence="5">ATCC 14538 / DSM 43046 / CBS 188.64 / JCM 3121 / NBRC 102363 / NCIMB 12654 / NRRL B-3342 / UNCC 431</strain>
    </source>
</reference>
<dbReference type="OrthoDB" id="3290305at2"/>
<name>I0H229_ACTM4</name>
<accession>I0H229</accession>
<dbReference type="AlphaFoldDB" id="I0H229"/>
<dbReference type="PANTHER" id="PTHR43861">
    <property type="entry name" value="TRANS-ACONITATE 2-METHYLTRANSFERASE-RELATED"/>
    <property type="match status" value="1"/>
</dbReference>
<dbReference type="RefSeq" id="WP_014441963.1">
    <property type="nucleotide sequence ID" value="NC_017093.1"/>
</dbReference>
<evidence type="ECO:0000259" key="3">
    <source>
        <dbReference type="Pfam" id="PF13649"/>
    </source>
</evidence>
<keyword evidence="5" id="KW-1185">Reference proteome</keyword>
<organism evidence="4 5">
    <name type="scientific">Actinoplanes missouriensis (strain ATCC 14538 / DSM 43046 / CBS 188.64 / JCM 3121 / NBRC 102363 / NCIMB 12654 / NRRL B-3342 / UNCC 431)</name>
    <dbReference type="NCBI Taxonomy" id="512565"/>
    <lineage>
        <taxon>Bacteria</taxon>
        <taxon>Bacillati</taxon>
        <taxon>Actinomycetota</taxon>
        <taxon>Actinomycetes</taxon>
        <taxon>Micromonosporales</taxon>
        <taxon>Micromonosporaceae</taxon>
        <taxon>Actinoplanes</taxon>
    </lineage>
</organism>
<protein>
    <submittedName>
        <fullName evidence="4">Putative methyltransferase</fullName>
    </submittedName>
</protein>
<keyword evidence="1 4" id="KW-0489">Methyltransferase</keyword>
<gene>
    <name evidence="4" type="ordered locus">AMIS_18460</name>
</gene>
<dbReference type="GO" id="GO:0008168">
    <property type="term" value="F:methyltransferase activity"/>
    <property type="evidence" value="ECO:0007669"/>
    <property type="project" value="UniProtKB-KW"/>
</dbReference>
<dbReference type="Gene3D" id="3.40.50.150">
    <property type="entry name" value="Vaccinia Virus protein VP39"/>
    <property type="match status" value="1"/>
</dbReference>
<keyword evidence="2 4" id="KW-0808">Transferase</keyword>
<dbReference type="STRING" id="512565.AMIS_18460"/>
<evidence type="ECO:0000256" key="1">
    <source>
        <dbReference type="ARBA" id="ARBA00022603"/>
    </source>
</evidence>
<dbReference type="CDD" id="cd02440">
    <property type="entry name" value="AdoMet_MTases"/>
    <property type="match status" value="1"/>
</dbReference>
<dbReference type="GO" id="GO:0032259">
    <property type="term" value="P:methylation"/>
    <property type="evidence" value="ECO:0007669"/>
    <property type="project" value="UniProtKB-KW"/>
</dbReference>
<dbReference type="eggNOG" id="COG4106">
    <property type="taxonomic scope" value="Bacteria"/>
</dbReference>
<dbReference type="InterPro" id="IPR029063">
    <property type="entry name" value="SAM-dependent_MTases_sf"/>
</dbReference>
<feature type="domain" description="Methyltransferase" evidence="3">
    <location>
        <begin position="48"/>
        <end position="144"/>
    </location>
</feature>
<sequence length="269" mass="27581">MLLDPVGVAARRAGWDEAMAGFLPGHDSLERAIATTTEAVLGRPPARVLDLGGGPGRFAERLSTRWPAARITLLDLDPVLLALARAALPHSVSVIGADLTCPSWPSATGAGYDLVTAVMAVHYLDAAPIRDLYRRARDILAPGGLLVIADVMPDDGLPSAMNALIPPAGSAPGSAVGSAAGAAAGAAAGSAAGAAAGAADAWSRWWAALRESPSLRPLLTERAELFRDRPPAEFTAGVAWHAVAAREAGFGECGLIWREARHAALAALT</sequence>
<dbReference type="InterPro" id="IPR041698">
    <property type="entry name" value="Methyltransf_25"/>
</dbReference>
<evidence type="ECO:0000313" key="4">
    <source>
        <dbReference type="EMBL" id="BAL87066.1"/>
    </source>
</evidence>
<proteinExistence type="predicted"/>
<dbReference type="KEGG" id="ams:AMIS_18460"/>
<dbReference type="PATRIC" id="fig|512565.3.peg.1857"/>
<evidence type="ECO:0000313" key="5">
    <source>
        <dbReference type="Proteomes" id="UP000007882"/>
    </source>
</evidence>
<evidence type="ECO:0000256" key="2">
    <source>
        <dbReference type="ARBA" id="ARBA00022679"/>
    </source>
</evidence>